<dbReference type="GO" id="GO:0032259">
    <property type="term" value="P:methylation"/>
    <property type="evidence" value="ECO:0007669"/>
    <property type="project" value="UniProtKB-KW"/>
</dbReference>
<comment type="caution">
    <text evidence="1">The sequence shown here is derived from an EMBL/GenBank/DDBJ whole genome shotgun (WGS) entry which is preliminary data.</text>
</comment>
<organism evidence="1 2">
    <name type="scientific">Xenorhabdus ishibashii</name>
    <dbReference type="NCBI Taxonomy" id="1034471"/>
    <lineage>
        <taxon>Bacteria</taxon>
        <taxon>Pseudomonadati</taxon>
        <taxon>Pseudomonadota</taxon>
        <taxon>Gammaproteobacteria</taxon>
        <taxon>Enterobacterales</taxon>
        <taxon>Morganellaceae</taxon>
        <taxon>Xenorhabdus</taxon>
    </lineage>
</organism>
<dbReference type="EMBL" id="NJAK01000001">
    <property type="protein sequence ID" value="PHM61249.1"/>
    <property type="molecule type" value="Genomic_DNA"/>
</dbReference>
<keyword evidence="2" id="KW-1185">Reference proteome</keyword>
<dbReference type="GO" id="GO:0009007">
    <property type="term" value="F:site-specific DNA-methyltransferase (adenine-specific) activity"/>
    <property type="evidence" value="ECO:0007669"/>
    <property type="project" value="InterPro"/>
</dbReference>
<dbReference type="Pfam" id="PF05869">
    <property type="entry name" value="Dam"/>
    <property type="match status" value="1"/>
</dbReference>
<protein>
    <submittedName>
        <fullName evidence="1">Phage N-6-adenine-methyltransferase</fullName>
    </submittedName>
</protein>
<dbReference type="AlphaFoldDB" id="A0A2D0KCS5"/>
<sequence>MVHFVAESAGRIMSDFGGSNTPKEFKDLWQTPLPLFLALDLEFRFYLDAAADAQNTLRAHYLTERDNALECDWVSYGSIFCNPPYSNITPWVEKAAIECQKQLQPIVMLVPSDTSVGWFKLARETADEVRLVTGGRISFIPANLKIKVSRNTKGSMFLIWRPFITPRKLITTVDKEHLFNIGNNEIRKIT</sequence>
<dbReference type="Proteomes" id="UP000222168">
    <property type="component" value="Unassembled WGS sequence"/>
</dbReference>
<dbReference type="InterPro" id="IPR008593">
    <property type="entry name" value="Dam_MeTrfase"/>
</dbReference>
<name>A0A2D0KCS5_9GAMM</name>
<evidence type="ECO:0000313" key="2">
    <source>
        <dbReference type="Proteomes" id="UP000222168"/>
    </source>
</evidence>
<keyword evidence="1" id="KW-0489">Methyltransferase</keyword>
<keyword evidence="1" id="KW-0808">Transferase</keyword>
<dbReference type="GO" id="GO:0009307">
    <property type="term" value="P:DNA restriction-modification system"/>
    <property type="evidence" value="ECO:0007669"/>
    <property type="project" value="InterPro"/>
</dbReference>
<gene>
    <name evidence="1" type="ORF">Xish_00371</name>
</gene>
<proteinExistence type="predicted"/>
<accession>A0A2D0KCS5</accession>
<dbReference type="GO" id="GO:0003677">
    <property type="term" value="F:DNA binding"/>
    <property type="evidence" value="ECO:0007669"/>
    <property type="project" value="InterPro"/>
</dbReference>
<dbReference type="NCBIfam" id="TIGR01712">
    <property type="entry name" value="phage_N6A_met"/>
    <property type="match status" value="1"/>
</dbReference>
<evidence type="ECO:0000313" key="1">
    <source>
        <dbReference type="EMBL" id="PHM61249.1"/>
    </source>
</evidence>
<reference evidence="1 2" key="1">
    <citation type="journal article" date="2017" name="Nat. Microbiol.">
        <title>Natural product diversity associated with the nematode symbionts Photorhabdus and Xenorhabdus.</title>
        <authorList>
            <person name="Tobias N.J."/>
            <person name="Wolff H."/>
            <person name="Djahanschiri B."/>
            <person name="Grundmann F."/>
            <person name="Kronenwerth M."/>
            <person name="Shi Y.M."/>
            <person name="Simonyi S."/>
            <person name="Grun P."/>
            <person name="Shapiro-Ilan D."/>
            <person name="Pidot S.J."/>
            <person name="Stinear T.P."/>
            <person name="Ebersberger I."/>
            <person name="Bode H.B."/>
        </authorList>
    </citation>
    <scope>NUCLEOTIDE SEQUENCE [LARGE SCALE GENOMIC DNA]</scope>
    <source>
        <strain evidence="1 2">DSM 22670</strain>
    </source>
</reference>